<dbReference type="GO" id="GO:0000160">
    <property type="term" value="P:phosphorelay signal transduction system"/>
    <property type="evidence" value="ECO:0007669"/>
    <property type="project" value="TreeGrafter"/>
</dbReference>
<dbReference type="InterPro" id="IPR050428">
    <property type="entry name" value="TCS_sensor_his_kinase"/>
</dbReference>
<evidence type="ECO:0000256" key="6">
    <source>
        <dbReference type="SAM" id="MobiDB-lite"/>
    </source>
</evidence>
<evidence type="ECO:0000256" key="3">
    <source>
        <dbReference type="ARBA" id="ARBA00022553"/>
    </source>
</evidence>
<dbReference type="InterPro" id="IPR036890">
    <property type="entry name" value="HATPase_C_sf"/>
</dbReference>
<dbReference type="SUPFAM" id="SSF55874">
    <property type="entry name" value="ATPase domain of HSP90 chaperone/DNA topoisomerase II/histidine kinase"/>
    <property type="match status" value="1"/>
</dbReference>
<dbReference type="Proteomes" id="UP000286931">
    <property type="component" value="Unassembled WGS sequence"/>
</dbReference>
<sequence>MNFVQDPALWYGVAGTCAAAVYVARSRITVRDLRERNRLLAEDVRMRDEEIDNVVRVLLPALIETGDRIRGSLLRHEQLRGTPYAQGIETVVGMFTTAIEDARDRADHSAKNALKAAMRTLQALAGEQQVAISDMQNNYVDAQLLQDLLAIDHMNSQFGRRAQVIAALCGGWTGRQRAAAPLYDVMRGAKGRIRDYLRVEIRMQSNVAVIGRAVEPVALAVAELLDNAASYSPPHTTVEINFQTVPNGVCVMVDDAGVGMHEEARQSAARFLGATEPVGITRLGHPPQFGFPVIGMLAAQYGFTVSVDTRSPYGGMRAVVMLPSELLTTAVDADPTPAAAPRRVARVSRASADVEPAAAVPAAASAPTGGAAALDGELPQRRRRAPRPVEHAQATAPTENPDRSDAETAGLMGAFLRGTRSGRVPETDDKGQESR</sequence>
<comment type="catalytic activity">
    <reaction evidence="1">
        <text>ATP + protein L-histidine = ADP + protein N-phospho-L-histidine.</text>
        <dbReference type="EC" id="2.7.13.3"/>
    </reaction>
</comment>
<feature type="domain" description="Histidine kinase/HSP90-like ATPase" evidence="7">
    <location>
        <begin position="217"/>
        <end position="324"/>
    </location>
</feature>
<comment type="caution">
    <text evidence="8">The sequence shown here is derived from an EMBL/GenBank/DDBJ whole genome shotgun (WGS) entry which is preliminary data.</text>
</comment>
<dbReference type="PANTHER" id="PTHR45436">
    <property type="entry name" value="SENSOR HISTIDINE KINASE YKOH"/>
    <property type="match status" value="1"/>
</dbReference>
<dbReference type="RefSeq" id="WP_246126696.1">
    <property type="nucleotide sequence ID" value="NZ_BIFH01000018.1"/>
</dbReference>
<keyword evidence="3" id="KW-0597">Phosphoprotein</keyword>
<keyword evidence="5 8" id="KW-0418">Kinase</keyword>
<dbReference type="EC" id="2.7.13.3" evidence="2"/>
<dbReference type="AlphaFoldDB" id="A0A401YLR1"/>
<evidence type="ECO:0000256" key="4">
    <source>
        <dbReference type="ARBA" id="ARBA00022679"/>
    </source>
</evidence>
<dbReference type="Gene3D" id="3.30.565.10">
    <property type="entry name" value="Histidine kinase-like ATPase, C-terminal domain"/>
    <property type="match status" value="1"/>
</dbReference>
<proteinExistence type="predicted"/>
<dbReference type="GO" id="GO:0004673">
    <property type="term" value="F:protein histidine kinase activity"/>
    <property type="evidence" value="ECO:0007669"/>
    <property type="project" value="UniProtKB-EC"/>
</dbReference>
<dbReference type="GO" id="GO:0005886">
    <property type="term" value="C:plasma membrane"/>
    <property type="evidence" value="ECO:0007669"/>
    <property type="project" value="TreeGrafter"/>
</dbReference>
<evidence type="ECO:0000256" key="5">
    <source>
        <dbReference type="ARBA" id="ARBA00022777"/>
    </source>
</evidence>
<keyword evidence="4" id="KW-0808">Transferase</keyword>
<accession>A0A401YLR1</accession>
<dbReference type="EMBL" id="BIFH01000018">
    <property type="protein sequence ID" value="GCD95552.1"/>
    <property type="molecule type" value="Genomic_DNA"/>
</dbReference>
<protein>
    <recommendedName>
        <fullName evidence="2">histidine kinase</fullName>
        <ecNumber evidence="2">2.7.13.3</ecNumber>
    </recommendedName>
</protein>
<evidence type="ECO:0000313" key="8">
    <source>
        <dbReference type="EMBL" id="GCD95552.1"/>
    </source>
</evidence>
<reference evidence="8 9" key="1">
    <citation type="submission" date="2018-12" db="EMBL/GenBank/DDBJ databases">
        <title>Draft genome sequence of Embleya hyalina NBRC 13850T.</title>
        <authorList>
            <person name="Komaki H."/>
            <person name="Hosoyama A."/>
            <person name="Kimura A."/>
            <person name="Ichikawa N."/>
            <person name="Tamura T."/>
        </authorList>
    </citation>
    <scope>NUCLEOTIDE SEQUENCE [LARGE SCALE GENOMIC DNA]</scope>
    <source>
        <strain evidence="8 9">NBRC 13850</strain>
    </source>
</reference>
<organism evidence="8 9">
    <name type="scientific">Embleya hyalina</name>
    <dbReference type="NCBI Taxonomy" id="516124"/>
    <lineage>
        <taxon>Bacteria</taxon>
        <taxon>Bacillati</taxon>
        <taxon>Actinomycetota</taxon>
        <taxon>Actinomycetes</taxon>
        <taxon>Kitasatosporales</taxon>
        <taxon>Streptomycetaceae</taxon>
        <taxon>Embleya</taxon>
    </lineage>
</organism>
<evidence type="ECO:0000256" key="1">
    <source>
        <dbReference type="ARBA" id="ARBA00000085"/>
    </source>
</evidence>
<dbReference type="Pfam" id="PF02518">
    <property type="entry name" value="HATPase_c"/>
    <property type="match status" value="1"/>
</dbReference>
<evidence type="ECO:0000256" key="2">
    <source>
        <dbReference type="ARBA" id="ARBA00012438"/>
    </source>
</evidence>
<name>A0A401YLR1_9ACTN</name>
<dbReference type="PANTHER" id="PTHR45436:SF5">
    <property type="entry name" value="SENSOR HISTIDINE KINASE TRCS"/>
    <property type="match status" value="1"/>
</dbReference>
<keyword evidence="9" id="KW-1185">Reference proteome</keyword>
<evidence type="ECO:0000259" key="7">
    <source>
        <dbReference type="Pfam" id="PF02518"/>
    </source>
</evidence>
<evidence type="ECO:0000313" key="9">
    <source>
        <dbReference type="Proteomes" id="UP000286931"/>
    </source>
</evidence>
<feature type="region of interest" description="Disordered" evidence="6">
    <location>
        <begin position="351"/>
        <end position="435"/>
    </location>
</feature>
<feature type="compositionally biased region" description="Basic and acidic residues" evidence="6">
    <location>
        <begin position="423"/>
        <end position="435"/>
    </location>
</feature>
<dbReference type="InterPro" id="IPR003594">
    <property type="entry name" value="HATPase_dom"/>
</dbReference>
<gene>
    <name evidence="8" type="ORF">EHYA_03226</name>
</gene>
<feature type="compositionally biased region" description="Low complexity" evidence="6">
    <location>
        <begin position="351"/>
        <end position="373"/>
    </location>
</feature>